<feature type="domain" description="Outer membrane protein beta-barrel" evidence="2">
    <location>
        <begin position="373"/>
        <end position="750"/>
    </location>
</feature>
<protein>
    <submittedName>
        <fullName evidence="3">TonB-dependent receptor</fullName>
    </submittedName>
</protein>
<gene>
    <name evidence="3" type="ORF">CBG49_03640</name>
</gene>
<name>A0A1Z4BLX1_9FLAO</name>
<evidence type="ECO:0000256" key="1">
    <source>
        <dbReference type="SAM" id="SignalP"/>
    </source>
</evidence>
<keyword evidence="4" id="KW-1185">Reference proteome</keyword>
<sequence length="772" mass="86820">MKKIILSLLLAVTVNGFAQSSFKGTLLNTEKKPVSAANVLLMTLPDSTLVKGAISNQRGVFELPNAAEGKKVVIKITHLEYQTEVFTPSGSNLGTIVLTPATNQLGEVVVTAHRPILEQKGTRISTNVAQSTLQNLPKAEMLINFLPGVSTSYTGGGYEVFGKGNPIFYIDNRRVRNLDEVNQLSPKDIESIELETQPGAEHDNTVGAVIYIKLKKKQGDGLSGSVENENYVLKKGALITTWLSLNYRKGKTDWFTTIGNFNNFNKKNADLYQDLQVHTQSNDWRVTSDETNRSNAKGINAKIGVAHEISDKHSIGASVRGSVEPWVGHRFSNQETATFKNNLLTAKGLNEYDRFSQDKKLGINAYYEGKITDKLKLQTDVDYIGQRSDNTSDIVERNLLSTASRNVHTHSDAASDWWGLKTTFLQTLGKGAINYGVEASDLHRTEDYTDNVLSASDIKNTETRSAGFVSFSYPIKKVNLKLGTRYEYADFGYYENGQKSTVKSKTYRDWLPNISIAFPWDKTQLTFSYARKIKRPAFYELSDYNTYSSPFLYNRGNPYIVPQLTDEWNALATYGPISASVSYSNIHKGIYSDYQLSSINPDAVEKTLRNYDDFNELKCVLNAQTQIGKWMPKLTLTYKKPFANNVFYTNEGRFMVEMMNQITPTENWLILAMFIYMNKGSNREVYAYKDMSGIVVGVARMFFHQSLTVYAVISDPYNGLNEHTRVQNPYISNRTAQNYSNFGFKVGLSYNFNTTQSKYKGQGAGEEEKNRL</sequence>
<reference evidence="4" key="1">
    <citation type="submission" date="2017-06" db="EMBL/GenBank/DDBJ databases">
        <title>Complete genome sequence of Capnocytophaga sp. KCOM 1579 (=ChDC OS43) isolated from a human refractory periapical abscess lesion.</title>
        <authorList>
            <person name="Kook J.-K."/>
            <person name="Park S.-N."/>
            <person name="Lim Y.K."/>
            <person name="Roh H."/>
        </authorList>
    </citation>
    <scope>NUCLEOTIDE SEQUENCE [LARGE SCALE GENOMIC DNA]</scope>
    <source>
        <strain evidence="4">ChDC OS43</strain>
    </source>
</reference>
<keyword evidence="1" id="KW-0732">Signal</keyword>
<dbReference type="Proteomes" id="UP000197007">
    <property type="component" value="Chromosome"/>
</dbReference>
<dbReference type="RefSeq" id="WP_088593424.1">
    <property type="nucleotide sequence ID" value="NZ_CP022022.1"/>
</dbReference>
<dbReference type="SUPFAM" id="SSF49464">
    <property type="entry name" value="Carboxypeptidase regulatory domain-like"/>
    <property type="match status" value="1"/>
</dbReference>
<dbReference type="InterPro" id="IPR041700">
    <property type="entry name" value="OMP_b-brl_3"/>
</dbReference>
<organism evidence="3 4">
    <name type="scientific">Capnocytophaga endodontalis</name>
    <dbReference type="NCBI Taxonomy" id="2708117"/>
    <lineage>
        <taxon>Bacteria</taxon>
        <taxon>Pseudomonadati</taxon>
        <taxon>Bacteroidota</taxon>
        <taxon>Flavobacteriia</taxon>
        <taxon>Flavobacteriales</taxon>
        <taxon>Flavobacteriaceae</taxon>
        <taxon>Capnocytophaga</taxon>
    </lineage>
</organism>
<keyword evidence="3" id="KW-0675">Receptor</keyword>
<evidence type="ECO:0000313" key="3">
    <source>
        <dbReference type="EMBL" id="ASF42255.1"/>
    </source>
</evidence>
<dbReference type="SUPFAM" id="SSF56935">
    <property type="entry name" value="Porins"/>
    <property type="match status" value="1"/>
</dbReference>
<dbReference type="InterPro" id="IPR008969">
    <property type="entry name" value="CarboxyPept-like_regulatory"/>
</dbReference>
<dbReference type="InterPro" id="IPR037066">
    <property type="entry name" value="Plug_dom_sf"/>
</dbReference>
<evidence type="ECO:0000259" key="2">
    <source>
        <dbReference type="Pfam" id="PF14905"/>
    </source>
</evidence>
<evidence type="ECO:0000313" key="4">
    <source>
        <dbReference type="Proteomes" id="UP000197007"/>
    </source>
</evidence>
<accession>A0A1Z4BLX1</accession>
<feature type="chain" id="PRO_5012080006" evidence="1">
    <location>
        <begin position="19"/>
        <end position="772"/>
    </location>
</feature>
<dbReference type="AlphaFoldDB" id="A0A1Z4BLX1"/>
<proteinExistence type="predicted"/>
<dbReference type="Pfam" id="PF14905">
    <property type="entry name" value="OMP_b-brl_3"/>
    <property type="match status" value="1"/>
</dbReference>
<dbReference type="Gene3D" id="2.170.130.10">
    <property type="entry name" value="TonB-dependent receptor, plug domain"/>
    <property type="match status" value="1"/>
</dbReference>
<feature type="signal peptide" evidence="1">
    <location>
        <begin position="1"/>
        <end position="18"/>
    </location>
</feature>
<dbReference type="EMBL" id="CP022022">
    <property type="protein sequence ID" value="ASF42255.1"/>
    <property type="molecule type" value="Genomic_DNA"/>
</dbReference>
<dbReference type="KEGG" id="capn:CBG49_03640"/>